<evidence type="ECO:0000313" key="1">
    <source>
        <dbReference type="EMBL" id="KAI3778925.1"/>
    </source>
</evidence>
<gene>
    <name evidence="1" type="ORF">L2E82_08314</name>
</gene>
<proteinExistence type="predicted"/>
<organism evidence="1 2">
    <name type="scientific">Cichorium intybus</name>
    <name type="common">Chicory</name>
    <dbReference type="NCBI Taxonomy" id="13427"/>
    <lineage>
        <taxon>Eukaryota</taxon>
        <taxon>Viridiplantae</taxon>
        <taxon>Streptophyta</taxon>
        <taxon>Embryophyta</taxon>
        <taxon>Tracheophyta</taxon>
        <taxon>Spermatophyta</taxon>
        <taxon>Magnoliopsida</taxon>
        <taxon>eudicotyledons</taxon>
        <taxon>Gunneridae</taxon>
        <taxon>Pentapetalae</taxon>
        <taxon>asterids</taxon>
        <taxon>campanulids</taxon>
        <taxon>Asterales</taxon>
        <taxon>Asteraceae</taxon>
        <taxon>Cichorioideae</taxon>
        <taxon>Cichorieae</taxon>
        <taxon>Cichoriinae</taxon>
        <taxon>Cichorium</taxon>
    </lineage>
</organism>
<keyword evidence="2" id="KW-1185">Reference proteome</keyword>
<sequence>MNIAGILAGIFLLLALYCGVYTFRHSAIADFPDFDSVKVEMPQWFEVPTDKDTQNLLQKSEIKFLNQIQGPESVAFDLQGRGPYTRIADGRVVIPLPSPPQRLGSATEDPGEVFKRNAINKLVETVHIDVEHLRKKREVEMESMFTAQTVLRQREEEVLKGLREMQQILMGNLAKKGVSELQPGHRQECLSSVKDIAGNRVPSDDPNATTSAHTIVSCNFVFVYSLHLYW</sequence>
<protein>
    <submittedName>
        <fullName evidence="1">Uncharacterized protein</fullName>
    </submittedName>
</protein>
<dbReference type="EMBL" id="CM042010">
    <property type="protein sequence ID" value="KAI3778925.1"/>
    <property type="molecule type" value="Genomic_DNA"/>
</dbReference>
<comment type="caution">
    <text evidence="1">The sequence shown here is derived from an EMBL/GenBank/DDBJ whole genome shotgun (WGS) entry which is preliminary data.</text>
</comment>
<reference evidence="1 2" key="2">
    <citation type="journal article" date="2022" name="Mol. Ecol. Resour.">
        <title>The genomes of chicory, endive, great burdock and yacon provide insights into Asteraceae paleo-polyploidization history and plant inulin production.</title>
        <authorList>
            <person name="Fan W."/>
            <person name="Wang S."/>
            <person name="Wang H."/>
            <person name="Wang A."/>
            <person name="Jiang F."/>
            <person name="Liu H."/>
            <person name="Zhao H."/>
            <person name="Xu D."/>
            <person name="Zhang Y."/>
        </authorList>
    </citation>
    <scope>NUCLEOTIDE SEQUENCE [LARGE SCALE GENOMIC DNA]</scope>
    <source>
        <strain evidence="2">cv. Punajuju</strain>
        <tissue evidence="1">Leaves</tissue>
    </source>
</reference>
<reference evidence="2" key="1">
    <citation type="journal article" date="2022" name="Mol. Ecol. Resour.">
        <title>The genomes of chicory, endive, great burdock and yacon provide insights into Asteraceae palaeo-polyploidization history and plant inulin production.</title>
        <authorList>
            <person name="Fan W."/>
            <person name="Wang S."/>
            <person name="Wang H."/>
            <person name="Wang A."/>
            <person name="Jiang F."/>
            <person name="Liu H."/>
            <person name="Zhao H."/>
            <person name="Xu D."/>
            <person name="Zhang Y."/>
        </authorList>
    </citation>
    <scope>NUCLEOTIDE SEQUENCE [LARGE SCALE GENOMIC DNA]</scope>
    <source>
        <strain evidence="2">cv. Punajuju</strain>
    </source>
</reference>
<accession>A0ACB9G793</accession>
<name>A0ACB9G793_CICIN</name>
<dbReference type="Proteomes" id="UP001055811">
    <property type="component" value="Linkage Group LG02"/>
</dbReference>
<evidence type="ECO:0000313" key="2">
    <source>
        <dbReference type="Proteomes" id="UP001055811"/>
    </source>
</evidence>